<feature type="region of interest" description="Disordered" evidence="1">
    <location>
        <begin position="474"/>
        <end position="519"/>
    </location>
</feature>
<sequence>MAVKDDYQDFKNALNDLKINSKPLINFLTILAEEKIHNAPQIVRAIEERILETKGDYVLPVLYVLDSIVKNLRSTTYIQLFENKLPVIFASAFNKVDERTRLAMFKLRQTWPQYFSGGTLHNLDTRTHYIDPAWPITARVPDPSPSTPTIHINPDFIQRNKPTTALPAHQPKSQLKQEDNDRTVKNSDTSSRDDAYHMIPIDRKEQNRQEIEQIIIKDNDDEQQQQQQQSKRKKENEGKFTANNNNHEASSEDVSNNKLSVKKTASVMNHIAQNDDDVLFGGADIDYRDTDVTTQPKVTTTSTTSLDTDRLFELNSKCLSLAQQKFESKELSSEEYQATLKLLQNILQNEVQRLTVPSTTTPSLINNSTHSVVASLPNAMPSITSAASNNPFQHSTLQFPQQQTPLQFSQQHPSTAATLSLSAFPFAGYGNDTQRHAMQILAAVGALSSYAPNNPLLPYIPPLPPAPPPFSLVPNNFPSQVPSSTAGRLSPSIKRPHDENSNNHSHSDEKSKRPCYDASTNHTIRSHNFDDESIALVPSLIDANINTLKKKYSGVIQQLYFGKYQCRLCGLRFTAKQKHLYTHHLDWHYWENRQASTPAALLDRCRDWYPSLQEWTVYEENIDEQIRNSQMKLTQNRQPKDTNNRASLSSSEFVSCPAQASDDTNDDRCYVCHDPFENFFDDNREEWCLKDAMRVDGKTYHPICYQDVQYQETHENRLVSSINDRFPLNEHITDETSNNSTDSQVFDNAMATVTIKSENDNKIIKDLLSSLSSEEEEEDSTKPKYLSSMSFVSLVDTIFVKKEDLKPIENIEPVTINVKQESLDTATMSEEIPFLSIT</sequence>
<organism evidence="5 7">
    <name type="scientific">Rotaria magnacalcarata</name>
    <dbReference type="NCBI Taxonomy" id="392030"/>
    <lineage>
        <taxon>Eukaryota</taxon>
        <taxon>Metazoa</taxon>
        <taxon>Spiralia</taxon>
        <taxon>Gnathifera</taxon>
        <taxon>Rotifera</taxon>
        <taxon>Eurotatoria</taxon>
        <taxon>Bdelloidea</taxon>
        <taxon>Philodinida</taxon>
        <taxon>Philodinidae</taxon>
        <taxon>Rotaria</taxon>
    </lineage>
</organism>
<dbReference type="EMBL" id="CAJNRG010005329">
    <property type="protein sequence ID" value="CAF2074977.1"/>
    <property type="molecule type" value="Genomic_DNA"/>
</dbReference>
<dbReference type="SUPFAM" id="SSF48464">
    <property type="entry name" value="ENTH/VHS domain"/>
    <property type="match status" value="1"/>
</dbReference>
<dbReference type="Proteomes" id="UP000663842">
    <property type="component" value="Unassembled WGS sequence"/>
</dbReference>
<dbReference type="Proteomes" id="UP000663856">
    <property type="component" value="Unassembled WGS sequence"/>
</dbReference>
<dbReference type="GO" id="GO:0005737">
    <property type="term" value="C:cytoplasm"/>
    <property type="evidence" value="ECO:0007669"/>
    <property type="project" value="TreeGrafter"/>
</dbReference>
<evidence type="ECO:0000259" key="2">
    <source>
        <dbReference type="PROSITE" id="PS51391"/>
    </source>
</evidence>
<feature type="compositionally biased region" description="Basic and acidic residues" evidence="1">
    <location>
        <begin position="175"/>
        <end position="218"/>
    </location>
</feature>
<dbReference type="SMART" id="SM00582">
    <property type="entry name" value="RPR"/>
    <property type="match status" value="1"/>
</dbReference>
<evidence type="ECO:0000313" key="6">
    <source>
        <dbReference type="EMBL" id="CAF4021968.1"/>
    </source>
</evidence>
<dbReference type="Pfam" id="PF04818">
    <property type="entry name" value="CID"/>
    <property type="match status" value="1"/>
</dbReference>
<comment type="caution">
    <text evidence="5">The sequence shown here is derived from an EMBL/GenBank/DDBJ whole genome shotgun (WGS) entry which is preliminary data.</text>
</comment>
<feature type="compositionally biased region" description="Polar residues" evidence="1">
    <location>
        <begin position="241"/>
        <end position="257"/>
    </location>
</feature>
<feature type="region of interest" description="Disordered" evidence="1">
    <location>
        <begin position="161"/>
        <end position="257"/>
    </location>
</feature>
<evidence type="ECO:0000313" key="7">
    <source>
        <dbReference type="Proteomes" id="UP000663866"/>
    </source>
</evidence>
<dbReference type="InterPro" id="IPR047415">
    <property type="entry name" value="Pcf11_CID"/>
</dbReference>
<gene>
    <name evidence="5" type="ORF">OVN521_LOCUS10005</name>
    <name evidence="6" type="ORF">UXM345_LOCUS17426</name>
    <name evidence="4" type="ORF">WKI299_LOCUS26871</name>
    <name evidence="3" type="ORF">XDN619_LOCUS13384</name>
</gene>
<name>A0A819I3V7_9BILA</name>
<dbReference type="PANTHER" id="PTHR15921">
    <property type="entry name" value="PRE-MRNA CLEAVAGE COMPLEX II"/>
    <property type="match status" value="1"/>
</dbReference>
<feature type="compositionally biased region" description="Basic and acidic residues" evidence="1">
    <location>
        <begin position="495"/>
        <end position="515"/>
    </location>
</feature>
<dbReference type="InterPro" id="IPR045154">
    <property type="entry name" value="PCF11-like"/>
</dbReference>
<dbReference type="Proteomes" id="UP000663887">
    <property type="component" value="Unassembled WGS sequence"/>
</dbReference>
<evidence type="ECO:0000313" key="5">
    <source>
        <dbReference type="EMBL" id="CAF3910413.1"/>
    </source>
</evidence>
<dbReference type="EMBL" id="CAJOBG010001252">
    <property type="protein sequence ID" value="CAF3910413.1"/>
    <property type="molecule type" value="Genomic_DNA"/>
</dbReference>
<keyword evidence="7" id="KW-1185">Reference proteome</keyword>
<protein>
    <recommendedName>
        <fullName evidence="2">CID domain-containing protein</fullName>
    </recommendedName>
</protein>
<dbReference type="InterPro" id="IPR054127">
    <property type="entry name" value="Pcf11_C"/>
</dbReference>
<dbReference type="CDD" id="cd16982">
    <property type="entry name" value="CID_Pcf11"/>
    <property type="match status" value="1"/>
</dbReference>
<evidence type="ECO:0000256" key="1">
    <source>
        <dbReference type="SAM" id="MobiDB-lite"/>
    </source>
</evidence>
<dbReference type="GO" id="GO:0000993">
    <property type="term" value="F:RNA polymerase II complex binding"/>
    <property type="evidence" value="ECO:0007669"/>
    <property type="project" value="InterPro"/>
</dbReference>
<dbReference type="Proteomes" id="UP000663866">
    <property type="component" value="Unassembled WGS sequence"/>
</dbReference>
<feature type="domain" description="CID" evidence="2">
    <location>
        <begin position="2"/>
        <end position="131"/>
    </location>
</feature>
<dbReference type="GO" id="GO:0006369">
    <property type="term" value="P:termination of RNA polymerase II transcription"/>
    <property type="evidence" value="ECO:0007669"/>
    <property type="project" value="InterPro"/>
</dbReference>
<dbReference type="GO" id="GO:0005849">
    <property type="term" value="C:mRNA cleavage factor complex"/>
    <property type="evidence" value="ECO:0007669"/>
    <property type="project" value="TreeGrafter"/>
</dbReference>
<dbReference type="InterPro" id="IPR006569">
    <property type="entry name" value="CID_dom"/>
</dbReference>
<dbReference type="EMBL" id="CAJNRF010011676">
    <property type="protein sequence ID" value="CAF2134163.1"/>
    <property type="molecule type" value="Genomic_DNA"/>
</dbReference>
<dbReference type="EMBL" id="CAJOBF010002264">
    <property type="protein sequence ID" value="CAF4021968.1"/>
    <property type="molecule type" value="Genomic_DNA"/>
</dbReference>
<dbReference type="InterPro" id="IPR008942">
    <property type="entry name" value="ENTH_VHS"/>
</dbReference>
<dbReference type="GO" id="GO:0003729">
    <property type="term" value="F:mRNA binding"/>
    <property type="evidence" value="ECO:0007669"/>
    <property type="project" value="InterPro"/>
</dbReference>
<dbReference type="PANTHER" id="PTHR15921:SF3">
    <property type="entry name" value="PRE-MRNA CLEAVAGE COMPLEX 2 PROTEIN PCF11"/>
    <property type="match status" value="1"/>
</dbReference>
<dbReference type="Gene3D" id="1.25.40.90">
    <property type="match status" value="1"/>
</dbReference>
<proteinExistence type="predicted"/>
<dbReference type="AlphaFoldDB" id="A0A819I3V7"/>
<accession>A0A819I3V7</accession>
<dbReference type="PROSITE" id="PS51391">
    <property type="entry name" value="CID"/>
    <property type="match status" value="1"/>
</dbReference>
<evidence type="ECO:0000313" key="3">
    <source>
        <dbReference type="EMBL" id="CAF2074977.1"/>
    </source>
</evidence>
<feature type="compositionally biased region" description="Polar residues" evidence="1">
    <location>
        <begin position="477"/>
        <end position="487"/>
    </location>
</feature>
<dbReference type="GO" id="GO:0031124">
    <property type="term" value="P:mRNA 3'-end processing"/>
    <property type="evidence" value="ECO:0007669"/>
    <property type="project" value="InterPro"/>
</dbReference>
<evidence type="ECO:0000313" key="4">
    <source>
        <dbReference type="EMBL" id="CAF2134163.1"/>
    </source>
</evidence>
<dbReference type="Pfam" id="PF21936">
    <property type="entry name" value="Pcf11_C"/>
    <property type="match status" value="1"/>
</dbReference>
<reference evidence="5" key="1">
    <citation type="submission" date="2021-02" db="EMBL/GenBank/DDBJ databases">
        <authorList>
            <person name="Nowell W R."/>
        </authorList>
    </citation>
    <scope>NUCLEOTIDE SEQUENCE</scope>
</reference>